<evidence type="ECO:0000256" key="1">
    <source>
        <dbReference type="SAM" id="Phobius"/>
    </source>
</evidence>
<gene>
    <name evidence="2" type="ORF">PJ311_19005</name>
</gene>
<keyword evidence="1" id="KW-1133">Transmembrane helix</keyword>
<dbReference type="Proteomes" id="UP001211894">
    <property type="component" value="Unassembled WGS sequence"/>
</dbReference>
<keyword evidence="1" id="KW-0472">Membrane</keyword>
<keyword evidence="1" id="KW-0812">Transmembrane</keyword>
<proteinExistence type="predicted"/>
<accession>A0ABT4X8M1</accession>
<reference evidence="2 3" key="1">
    <citation type="submission" date="2023-01" db="EMBL/GenBank/DDBJ databases">
        <title>Bacillus changyiensis sp. nov., isolated from a coastal deposit.</title>
        <authorList>
            <person name="Xiao G."/>
            <person name="Lai Q."/>
            <person name="Hu Z."/>
            <person name="Shao Z."/>
        </authorList>
    </citation>
    <scope>NUCLEOTIDE SEQUENCE [LARGE SCALE GENOMIC DNA]</scope>
    <source>
        <strain evidence="2 3">CLL-7-23</strain>
    </source>
</reference>
<evidence type="ECO:0000313" key="3">
    <source>
        <dbReference type="Proteomes" id="UP001211894"/>
    </source>
</evidence>
<feature type="transmembrane region" description="Helical" evidence="1">
    <location>
        <begin position="32"/>
        <end position="51"/>
    </location>
</feature>
<feature type="transmembrane region" description="Helical" evidence="1">
    <location>
        <begin position="82"/>
        <end position="101"/>
    </location>
</feature>
<sequence>MAIKELKVIKGVLIVLGGGFFTGYLWVYKPEIAEYSLIIGITMCAVIMTAVDNWFFKTIFFLLCGSCLVLYVDRFMDDFKQFITMLLIMVPMASAMFLHVAEEEAT</sequence>
<dbReference type="RefSeq" id="WP_271342396.1">
    <property type="nucleotide sequence ID" value="NZ_JAQKAB010000025.1"/>
</dbReference>
<evidence type="ECO:0000313" key="2">
    <source>
        <dbReference type="EMBL" id="MDA7028624.1"/>
    </source>
</evidence>
<protein>
    <submittedName>
        <fullName evidence="2">Uncharacterized protein</fullName>
    </submittedName>
</protein>
<organism evidence="2 3">
    <name type="scientific">Bacillus changyiensis</name>
    <dbReference type="NCBI Taxonomy" id="3004103"/>
    <lineage>
        <taxon>Bacteria</taxon>
        <taxon>Bacillati</taxon>
        <taxon>Bacillota</taxon>
        <taxon>Bacilli</taxon>
        <taxon>Bacillales</taxon>
        <taxon>Bacillaceae</taxon>
        <taxon>Bacillus</taxon>
    </lineage>
</organism>
<keyword evidence="3" id="KW-1185">Reference proteome</keyword>
<feature type="transmembrane region" description="Helical" evidence="1">
    <location>
        <begin position="58"/>
        <end position="76"/>
    </location>
</feature>
<dbReference type="EMBL" id="JAQKAB010000025">
    <property type="protein sequence ID" value="MDA7028624.1"/>
    <property type="molecule type" value="Genomic_DNA"/>
</dbReference>
<feature type="transmembrane region" description="Helical" evidence="1">
    <location>
        <begin position="7"/>
        <end position="26"/>
    </location>
</feature>
<comment type="caution">
    <text evidence="2">The sequence shown here is derived from an EMBL/GenBank/DDBJ whole genome shotgun (WGS) entry which is preliminary data.</text>
</comment>
<name>A0ABT4X8M1_9BACI</name>